<keyword evidence="3" id="KW-1003">Cell membrane</keyword>
<keyword evidence="7 9" id="KW-0472">Membrane</keyword>
<dbReference type="PANTHER" id="PTHR33281:SF19">
    <property type="entry name" value="VOLTAGE-DEPENDENT ANION CHANNEL-FORMING PROTEIN YNEE"/>
    <property type="match status" value="1"/>
</dbReference>
<accession>A0ABV7UWT1</accession>
<evidence type="ECO:0000256" key="8">
    <source>
        <dbReference type="ARBA" id="ARBA00034708"/>
    </source>
</evidence>
<evidence type="ECO:0000256" key="5">
    <source>
        <dbReference type="ARBA" id="ARBA00022989"/>
    </source>
</evidence>
<dbReference type="Pfam" id="PF25539">
    <property type="entry name" value="Bestrophin_2"/>
    <property type="match status" value="1"/>
</dbReference>
<evidence type="ECO:0000313" key="11">
    <source>
        <dbReference type="Proteomes" id="UP001595724"/>
    </source>
</evidence>
<evidence type="ECO:0000256" key="6">
    <source>
        <dbReference type="ARBA" id="ARBA00023065"/>
    </source>
</evidence>
<keyword evidence="6" id="KW-0406">Ion transport</keyword>
<evidence type="ECO:0000256" key="2">
    <source>
        <dbReference type="ARBA" id="ARBA00022448"/>
    </source>
</evidence>
<protein>
    <submittedName>
        <fullName evidence="10">Bestrophin family protein</fullName>
    </submittedName>
</protein>
<keyword evidence="4 9" id="KW-0812">Transmembrane</keyword>
<feature type="transmembrane region" description="Helical" evidence="9">
    <location>
        <begin position="227"/>
        <end position="247"/>
    </location>
</feature>
<comment type="subcellular location">
    <subcellularLocation>
        <location evidence="1">Cell membrane</location>
        <topology evidence="1">Multi-pass membrane protein</topology>
    </subcellularLocation>
</comment>
<dbReference type="Proteomes" id="UP001595724">
    <property type="component" value="Unassembled WGS sequence"/>
</dbReference>
<evidence type="ECO:0000256" key="4">
    <source>
        <dbReference type="ARBA" id="ARBA00022692"/>
    </source>
</evidence>
<comment type="caution">
    <text evidence="10">The sequence shown here is derived from an EMBL/GenBank/DDBJ whole genome shotgun (WGS) entry which is preliminary data.</text>
</comment>
<dbReference type="PANTHER" id="PTHR33281">
    <property type="entry name" value="UPF0187 PROTEIN YNEE"/>
    <property type="match status" value="1"/>
</dbReference>
<feature type="transmembrane region" description="Helical" evidence="9">
    <location>
        <begin position="259"/>
        <end position="280"/>
    </location>
</feature>
<dbReference type="InterPro" id="IPR044669">
    <property type="entry name" value="YneE/VCCN1/2-like"/>
</dbReference>
<gene>
    <name evidence="10" type="ORF">ACFOM9_15370</name>
</gene>
<name>A0ABV7UWT1_9GAMM</name>
<keyword evidence="11" id="KW-1185">Reference proteome</keyword>
<feature type="transmembrane region" description="Helical" evidence="9">
    <location>
        <begin position="20"/>
        <end position="37"/>
    </location>
</feature>
<comment type="similarity">
    <text evidence="8">Belongs to the anion channel-forming bestrophin (TC 1.A.46) family.</text>
</comment>
<dbReference type="RefSeq" id="WP_386712864.1">
    <property type="nucleotide sequence ID" value="NZ_JBHRYF010000017.1"/>
</dbReference>
<dbReference type="EMBL" id="JBHRYF010000017">
    <property type="protein sequence ID" value="MFC3661440.1"/>
    <property type="molecule type" value="Genomic_DNA"/>
</dbReference>
<reference evidence="11" key="1">
    <citation type="journal article" date="2019" name="Int. J. Syst. Evol. Microbiol.">
        <title>The Global Catalogue of Microorganisms (GCM) 10K type strain sequencing project: providing services to taxonomists for standard genome sequencing and annotation.</title>
        <authorList>
            <consortium name="The Broad Institute Genomics Platform"/>
            <consortium name="The Broad Institute Genome Sequencing Center for Infectious Disease"/>
            <person name="Wu L."/>
            <person name="Ma J."/>
        </authorList>
    </citation>
    <scope>NUCLEOTIDE SEQUENCE [LARGE SCALE GENOMIC DNA]</scope>
    <source>
        <strain evidence="11">KCTC 42211</strain>
    </source>
</reference>
<evidence type="ECO:0000313" key="10">
    <source>
        <dbReference type="EMBL" id="MFC3661440.1"/>
    </source>
</evidence>
<organism evidence="10 11">
    <name type="scientific">Luteimonas notoginsengisoli</name>
    <dbReference type="NCBI Taxonomy" id="1578200"/>
    <lineage>
        <taxon>Bacteria</taxon>
        <taxon>Pseudomonadati</taxon>
        <taxon>Pseudomonadota</taxon>
        <taxon>Gammaproteobacteria</taxon>
        <taxon>Lysobacterales</taxon>
        <taxon>Lysobacteraceae</taxon>
        <taxon>Luteimonas</taxon>
    </lineage>
</organism>
<feature type="transmembrane region" description="Helical" evidence="9">
    <location>
        <begin position="43"/>
        <end position="62"/>
    </location>
</feature>
<evidence type="ECO:0000256" key="7">
    <source>
        <dbReference type="ARBA" id="ARBA00023136"/>
    </source>
</evidence>
<sequence length="334" mass="37710">MLAGRSYRFTEFVFWTRRSIYALVVVATIPVFFYEVLGIKWLVMPWGVVLLLGTAVALMAGFKSTQTYGRYWASQQAWMAIVAKSRGWGTMCRDLVRDPEESKKLIYRHFAWLTALRYAMRQRKPWETVDKANNVEYRRSYTVPEKEASLEDELMMYVPCEEVAQILVASNKAARVLSLQGIAVRDALDRGAIEPGAFARLQGAIGDLHGQQCSSELIKGFPYPRQYAIVNMIFVRILCVLLPLGLIQELEKLNGIVNGFMAGNMVWLAIPLSVLVSWMYTSLDQVGESTANPFEGGSNDVPITRLCREIETDLKEMLGEINLPRLDGGKHVVL</sequence>
<evidence type="ECO:0000256" key="1">
    <source>
        <dbReference type="ARBA" id="ARBA00004651"/>
    </source>
</evidence>
<proteinExistence type="inferred from homology"/>
<keyword evidence="5 9" id="KW-1133">Transmembrane helix</keyword>
<keyword evidence="2" id="KW-0813">Transport</keyword>
<evidence type="ECO:0000256" key="3">
    <source>
        <dbReference type="ARBA" id="ARBA00022475"/>
    </source>
</evidence>
<evidence type="ECO:0000256" key="9">
    <source>
        <dbReference type="SAM" id="Phobius"/>
    </source>
</evidence>